<gene>
    <name evidence="1" type="ORF">UFOVP306_28</name>
</gene>
<reference evidence="1" key="1">
    <citation type="submission" date="2020-04" db="EMBL/GenBank/DDBJ databases">
        <authorList>
            <person name="Chiriac C."/>
            <person name="Salcher M."/>
            <person name="Ghai R."/>
            <person name="Kavagutti S V."/>
        </authorList>
    </citation>
    <scope>NUCLEOTIDE SEQUENCE</scope>
</reference>
<organism evidence="1">
    <name type="scientific">uncultured Caudovirales phage</name>
    <dbReference type="NCBI Taxonomy" id="2100421"/>
    <lineage>
        <taxon>Viruses</taxon>
        <taxon>Duplodnaviria</taxon>
        <taxon>Heunggongvirae</taxon>
        <taxon>Uroviricota</taxon>
        <taxon>Caudoviricetes</taxon>
        <taxon>Peduoviridae</taxon>
        <taxon>Maltschvirus</taxon>
        <taxon>Maltschvirus maltsch</taxon>
    </lineage>
</organism>
<name>A0A6J5LXT1_9CAUD</name>
<sequence>MSFQTIFNISESIGVQNRRTVGQQVSRSGQVRVAQYLTSVPWNFVVKPNNYLFYPQVRDVIQVIDNYDRQIPQTITFAGSGLSWFTAYQGGLTSLQAATLTLASVPAANATTISVGNLPSVATTAVVFAAGDFLQLGIYSYKVTAQVLRGSGSTVSVTLHRPVIGTPSTGTLTAVGSACTFYLLAAQCPTYTLNPMTNGAFVEWDAEFVFIEDITG</sequence>
<accession>A0A6J5LXT1</accession>
<evidence type="ECO:0000313" key="1">
    <source>
        <dbReference type="EMBL" id="CAB4136559.1"/>
    </source>
</evidence>
<protein>
    <submittedName>
        <fullName evidence="1">Uncharacterized protein</fullName>
    </submittedName>
</protein>
<dbReference type="EMBL" id="LR796317">
    <property type="protein sequence ID" value="CAB4136559.1"/>
    <property type="molecule type" value="Genomic_DNA"/>
</dbReference>
<proteinExistence type="predicted"/>